<keyword evidence="3" id="KW-0347">Helicase</keyword>
<evidence type="ECO:0000256" key="2">
    <source>
        <dbReference type="ARBA" id="ARBA00022801"/>
    </source>
</evidence>
<dbReference type="SUPFAM" id="SSF52540">
    <property type="entry name" value="P-loop containing nucleoside triphosphate hydrolases"/>
    <property type="match status" value="1"/>
</dbReference>
<dbReference type="Pfam" id="PF00271">
    <property type="entry name" value="Helicase_C"/>
    <property type="match status" value="1"/>
</dbReference>
<dbReference type="GO" id="GO:0003723">
    <property type="term" value="F:RNA binding"/>
    <property type="evidence" value="ECO:0007669"/>
    <property type="project" value="TreeGrafter"/>
</dbReference>
<keyword evidence="4" id="KW-0067">ATP-binding</keyword>
<reference evidence="7 8" key="1">
    <citation type="journal article" date="2018" name="PLoS ONE">
        <title>The draft genome of Kipferlia bialata reveals reductive genome evolution in fornicate parasites.</title>
        <authorList>
            <person name="Tanifuji G."/>
            <person name="Takabayashi S."/>
            <person name="Kume K."/>
            <person name="Takagi M."/>
            <person name="Nakayama T."/>
            <person name="Kamikawa R."/>
            <person name="Inagaki Y."/>
            <person name="Hashimoto T."/>
        </authorList>
    </citation>
    <scope>NUCLEOTIDE SEQUENCE [LARGE SCALE GENOMIC DNA]</scope>
    <source>
        <strain evidence="7">NY0173</strain>
    </source>
</reference>
<dbReference type="PANTHER" id="PTHR18934">
    <property type="entry name" value="ATP-DEPENDENT RNA HELICASE"/>
    <property type="match status" value="1"/>
</dbReference>
<dbReference type="Gene3D" id="1.20.120.1080">
    <property type="match status" value="1"/>
</dbReference>
<feature type="domain" description="Helicase C-terminal" evidence="6">
    <location>
        <begin position="1"/>
        <end position="171"/>
    </location>
</feature>
<evidence type="ECO:0000256" key="5">
    <source>
        <dbReference type="ARBA" id="ARBA00038040"/>
    </source>
</evidence>
<dbReference type="GO" id="GO:0005524">
    <property type="term" value="F:ATP binding"/>
    <property type="evidence" value="ECO:0007669"/>
    <property type="project" value="UniProtKB-KW"/>
</dbReference>
<dbReference type="SMART" id="SM00490">
    <property type="entry name" value="HELICc"/>
    <property type="match status" value="1"/>
</dbReference>
<dbReference type="Proteomes" id="UP000265618">
    <property type="component" value="Unassembled WGS sequence"/>
</dbReference>
<dbReference type="InterPro" id="IPR007502">
    <property type="entry name" value="Helicase-assoc_dom"/>
</dbReference>
<keyword evidence="8" id="KW-1185">Reference proteome</keyword>
<comment type="similarity">
    <text evidence="5">Belongs to the DEAD box helicase family. DEAH subfamily. PRP16 sub-subfamily.</text>
</comment>
<name>A0A391P5V2_9EUKA</name>
<dbReference type="EMBL" id="BDIP01003866">
    <property type="protein sequence ID" value="GCA63522.1"/>
    <property type="molecule type" value="Genomic_DNA"/>
</dbReference>
<dbReference type="OrthoDB" id="5600252at2759"/>
<evidence type="ECO:0000313" key="7">
    <source>
        <dbReference type="EMBL" id="GCA63522.1"/>
    </source>
</evidence>
<proteinExistence type="inferred from homology"/>
<evidence type="ECO:0000259" key="6">
    <source>
        <dbReference type="PROSITE" id="PS51194"/>
    </source>
</evidence>
<protein>
    <recommendedName>
        <fullName evidence="6">Helicase C-terminal domain-containing protein</fullName>
    </recommendedName>
</protein>
<dbReference type="InterPro" id="IPR001650">
    <property type="entry name" value="Helicase_C-like"/>
</dbReference>
<dbReference type="GO" id="GO:0004386">
    <property type="term" value="F:helicase activity"/>
    <property type="evidence" value="ECO:0007669"/>
    <property type="project" value="UniProtKB-KW"/>
</dbReference>
<dbReference type="PROSITE" id="PS51194">
    <property type="entry name" value="HELICASE_CTER"/>
    <property type="match status" value="1"/>
</dbReference>
<dbReference type="PANTHER" id="PTHR18934:SF91">
    <property type="entry name" value="PRE-MRNA-SPLICING FACTOR ATP-DEPENDENT RNA HELICASE PRP16"/>
    <property type="match status" value="1"/>
</dbReference>
<keyword evidence="2" id="KW-0378">Hydrolase</keyword>
<accession>A0A391P5V2</accession>
<evidence type="ECO:0000256" key="4">
    <source>
        <dbReference type="ARBA" id="ARBA00022840"/>
    </source>
</evidence>
<comment type="caution">
    <text evidence="7">The sequence shown here is derived from an EMBL/GenBank/DDBJ whole genome shotgun (WGS) entry which is preliminary data.</text>
</comment>
<evidence type="ECO:0000256" key="1">
    <source>
        <dbReference type="ARBA" id="ARBA00022741"/>
    </source>
</evidence>
<evidence type="ECO:0000256" key="3">
    <source>
        <dbReference type="ARBA" id="ARBA00022806"/>
    </source>
</evidence>
<gene>
    <name evidence="7" type="ORF">KIPB_010412</name>
</gene>
<dbReference type="InterPro" id="IPR027417">
    <property type="entry name" value="P-loop_NTPase"/>
</dbReference>
<keyword evidence="1" id="KW-0547">Nucleotide-binding</keyword>
<dbReference type="Gene3D" id="3.40.50.300">
    <property type="entry name" value="P-loop containing nucleotide triphosphate hydrolases"/>
    <property type="match status" value="1"/>
</dbReference>
<dbReference type="AlphaFoldDB" id="A0A391P5V2"/>
<dbReference type="SMART" id="SM00847">
    <property type="entry name" value="HA2"/>
    <property type="match status" value="1"/>
</dbReference>
<sequence>MPVQQTIQQTGHLIRFRDRGSRVGVFKFHGSLTDSQRKQVLNYSKHQLDRVIIFATNVAETGITIPDCRYVVDSGLAQRVKWNPELGCQELRTAFATRSSLDQRKGRAGRTASGICVRLYSEQDYKNSQQASDDNCDQDVAQTLLRLLEAEEKGRPIELPQPIPAAARSEAIGTLMELGALDKRMHVTKEGRFMLALGIGIRLSAFLLACNKAGCLWSGTIIAAMVSVFQGSGVTLLPSRATLGHTASNGKATSTAVDLGAIGGRRPIYKYIHASGDHLTLLKMFNAYTKTKTPTTWCNDTGIQAEKMRAVELSLDATRERLVRLGYSMRDNATKYNANGGLERSLLRALCVGFFDQLGVLSESFKPWRGVTRLLPVAKVGPRSEALSRFAAEVGGVGSACATAPEDGIGIRLNPRSVVYKSQEVAEENNEEPGEGYIVVFDSQMMVDSNPVPSAQLASYLSTDDLQALNPE</sequence>
<evidence type="ECO:0000313" key="8">
    <source>
        <dbReference type="Proteomes" id="UP000265618"/>
    </source>
</evidence>
<organism evidence="7 8">
    <name type="scientific">Kipferlia bialata</name>
    <dbReference type="NCBI Taxonomy" id="797122"/>
    <lineage>
        <taxon>Eukaryota</taxon>
        <taxon>Metamonada</taxon>
        <taxon>Carpediemonas-like organisms</taxon>
        <taxon>Kipferlia</taxon>
    </lineage>
</organism>
<dbReference type="GO" id="GO:0016787">
    <property type="term" value="F:hydrolase activity"/>
    <property type="evidence" value="ECO:0007669"/>
    <property type="project" value="UniProtKB-KW"/>
</dbReference>
<dbReference type="CDD" id="cd18791">
    <property type="entry name" value="SF2_C_RHA"/>
    <property type="match status" value="1"/>
</dbReference>